<evidence type="ECO:0000313" key="7">
    <source>
        <dbReference type="EMBL" id="KAI3877756.1"/>
    </source>
</evidence>
<dbReference type="GO" id="GO:1990961">
    <property type="term" value="P:xenobiotic detoxification by transmembrane export across the plasma membrane"/>
    <property type="evidence" value="ECO:0007669"/>
    <property type="project" value="InterPro"/>
</dbReference>
<feature type="transmembrane region" description="Helical" evidence="6">
    <location>
        <begin position="252"/>
        <end position="281"/>
    </location>
</feature>
<feature type="transmembrane region" description="Helical" evidence="6">
    <location>
        <begin position="434"/>
        <end position="454"/>
    </location>
</feature>
<feature type="transmembrane region" description="Helical" evidence="6">
    <location>
        <begin position="34"/>
        <end position="53"/>
    </location>
</feature>
<evidence type="ECO:0000256" key="5">
    <source>
        <dbReference type="ARBA" id="ARBA00023136"/>
    </source>
</evidence>
<feature type="transmembrane region" description="Helical" evidence="6">
    <location>
        <begin position="332"/>
        <end position="352"/>
    </location>
</feature>
<dbReference type="InterPro" id="IPR002528">
    <property type="entry name" value="MATE_fam"/>
</dbReference>
<comment type="similarity">
    <text evidence="2 6">Belongs to the multi antimicrobial extrusion (MATE) (TC 2.A.66.1) family.</text>
</comment>
<sequence>MDNTNSNHSTPLITNLEKNSPVTFFRKLWEENKMVWHIAGPSILISIFQYSLASVTQTLVGHIGALELAAVGIQNLVVTGIGYGIMLGMGSALETLCGQAYGAGKMRMLGIYLQRSWLILLGTAIPLTLVSIFATPLLLLLGQDRDIAELAGTFSIWMIPTLYLYALNFPIQKFLQAQSKVGVMAWISFGVLAFHIPFSWFCIMKWRLAGAAGSLNLSWALVVILQYVYIVSGCCKDSWSGFSWLAFSDLLGFFWLSLSSAVMLCLEYWNYMVLIVLAGLLKNAEVKVDAASICMNIEGWIFMIPLGFLAAVSVRVSNELGAGNAAAAKFSVWVTVSTSLVTQTSFVLLILITRNSFPKLFTNDKAVMKEVSALAVILCISTFLYSIQPILSGMAIGAGWQGPVAYINSAVFCLIGLPAGAYMGLILDWGLEGLWGGVIVGVGLQTIILLIMAWCTDWDKEIQLSKDRISDAVGLDEEEDTSFH</sequence>
<keyword evidence="4 6" id="KW-1133">Transmembrane helix</keyword>
<evidence type="ECO:0000256" key="4">
    <source>
        <dbReference type="ARBA" id="ARBA00022989"/>
    </source>
</evidence>
<protein>
    <recommendedName>
        <fullName evidence="6">Protein DETOXIFICATION</fullName>
    </recommendedName>
    <alternativeName>
        <fullName evidence="6">Multidrug and toxic compound extrusion protein</fullName>
    </alternativeName>
</protein>
<feature type="transmembrane region" description="Helical" evidence="6">
    <location>
        <begin position="373"/>
        <end position="400"/>
    </location>
</feature>
<comment type="subcellular location">
    <subcellularLocation>
        <location evidence="1">Membrane</location>
        <topology evidence="1">Multi-pass membrane protein</topology>
    </subcellularLocation>
</comment>
<gene>
    <name evidence="7" type="ORF">MKW98_020237</name>
</gene>
<dbReference type="GO" id="GO:0016020">
    <property type="term" value="C:membrane"/>
    <property type="evidence" value="ECO:0007669"/>
    <property type="project" value="UniProtKB-SubCell"/>
</dbReference>
<evidence type="ECO:0000313" key="8">
    <source>
        <dbReference type="Proteomes" id="UP001202328"/>
    </source>
</evidence>
<organism evidence="7 8">
    <name type="scientific">Papaver atlanticum</name>
    <dbReference type="NCBI Taxonomy" id="357466"/>
    <lineage>
        <taxon>Eukaryota</taxon>
        <taxon>Viridiplantae</taxon>
        <taxon>Streptophyta</taxon>
        <taxon>Embryophyta</taxon>
        <taxon>Tracheophyta</taxon>
        <taxon>Spermatophyta</taxon>
        <taxon>Magnoliopsida</taxon>
        <taxon>Ranunculales</taxon>
        <taxon>Papaveraceae</taxon>
        <taxon>Papaveroideae</taxon>
        <taxon>Papaver</taxon>
    </lineage>
</organism>
<dbReference type="GO" id="GO:0042910">
    <property type="term" value="F:xenobiotic transmembrane transporter activity"/>
    <property type="evidence" value="ECO:0007669"/>
    <property type="project" value="InterPro"/>
</dbReference>
<feature type="transmembrane region" description="Helical" evidence="6">
    <location>
        <begin position="293"/>
        <end position="312"/>
    </location>
</feature>
<feature type="transmembrane region" description="Helical" evidence="6">
    <location>
        <begin position="65"/>
        <end position="86"/>
    </location>
</feature>
<dbReference type="PANTHER" id="PTHR11206">
    <property type="entry name" value="MULTIDRUG RESISTANCE PROTEIN"/>
    <property type="match status" value="1"/>
</dbReference>
<dbReference type="AlphaFoldDB" id="A0AAD4XBL2"/>
<evidence type="ECO:0000256" key="2">
    <source>
        <dbReference type="ARBA" id="ARBA00010199"/>
    </source>
</evidence>
<accession>A0AAD4XBL2</accession>
<feature type="transmembrane region" description="Helical" evidence="6">
    <location>
        <begin position="117"/>
        <end position="142"/>
    </location>
</feature>
<keyword evidence="5 6" id="KW-0472">Membrane</keyword>
<feature type="transmembrane region" description="Helical" evidence="6">
    <location>
        <begin position="215"/>
        <end position="232"/>
    </location>
</feature>
<dbReference type="Proteomes" id="UP001202328">
    <property type="component" value="Unassembled WGS sequence"/>
</dbReference>
<reference evidence="7" key="1">
    <citation type="submission" date="2022-04" db="EMBL/GenBank/DDBJ databases">
        <title>A functionally conserved STORR gene fusion in Papaver species that diverged 16.8 million years ago.</title>
        <authorList>
            <person name="Catania T."/>
        </authorList>
    </citation>
    <scope>NUCLEOTIDE SEQUENCE</scope>
    <source>
        <strain evidence="7">S-188037</strain>
    </source>
</reference>
<dbReference type="EMBL" id="JAJJMB010012369">
    <property type="protein sequence ID" value="KAI3877756.1"/>
    <property type="molecule type" value="Genomic_DNA"/>
</dbReference>
<dbReference type="InterPro" id="IPR045069">
    <property type="entry name" value="MATE_euk"/>
</dbReference>
<dbReference type="CDD" id="cd13132">
    <property type="entry name" value="MATE_eukaryotic"/>
    <property type="match status" value="1"/>
</dbReference>
<feature type="transmembrane region" description="Helical" evidence="6">
    <location>
        <begin position="406"/>
        <end position="427"/>
    </location>
</feature>
<dbReference type="GO" id="GO:0015297">
    <property type="term" value="F:antiporter activity"/>
    <property type="evidence" value="ECO:0007669"/>
    <property type="project" value="InterPro"/>
</dbReference>
<evidence type="ECO:0000256" key="6">
    <source>
        <dbReference type="RuleBase" id="RU004914"/>
    </source>
</evidence>
<proteinExistence type="inferred from homology"/>
<dbReference type="NCBIfam" id="TIGR00797">
    <property type="entry name" value="matE"/>
    <property type="match status" value="1"/>
</dbReference>
<keyword evidence="8" id="KW-1185">Reference proteome</keyword>
<evidence type="ECO:0000256" key="1">
    <source>
        <dbReference type="ARBA" id="ARBA00004141"/>
    </source>
</evidence>
<feature type="transmembrane region" description="Helical" evidence="6">
    <location>
        <begin position="154"/>
        <end position="171"/>
    </location>
</feature>
<keyword evidence="3 6" id="KW-0812">Transmembrane</keyword>
<comment type="caution">
    <text evidence="7">The sequence shown here is derived from an EMBL/GenBank/DDBJ whole genome shotgun (WGS) entry which is preliminary data.</text>
</comment>
<dbReference type="Pfam" id="PF01554">
    <property type="entry name" value="MatE"/>
    <property type="match status" value="2"/>
</dbReference>
<name>A0AAD4XBL2_9MAGN</name>
<evidence type="ECO:0000256" key="3">
    <source>
        <dbReference type="ARBA" id="ARBA00022692"/>
    </source>
</evidence>
<feature type="transmembrane region" description="Helical" evidence="6">
    <location>
        <begin position="183"/>
        <end position="203"/>
    </location>
</feature>